<dbReference type="Gene3D" id="1.10.340.30">
    <property type="entry name" value="Hypothetical protein, domain 2"/>
    <property type="match status" value="1"/>
</dbReference>
<dbReference type="EMBL" id="PUHZ01000005">
    <property type="protein sequence ID" value="PQO47403.1"/>
    <property type="molecule type" value="Genomic_DNA"/>
</dbReference>
<keyword evidence="4" id="KW-0227">DNA damage</keyword>
<accession>A0A2S8GSJ6</accession>
<dbReference type="GO" id="GO:0008725">
    <property type="term" value="F:DNA-3-methyladenine glycosylase activity"/>
    <property type="evidence" value="ECO:0007669"/>
    <property type="project" value="TreeGrafter"/>
</dbReference>
<dbReference type="GO" id="GO:0005737">
    <property type="term" value="C:cytoplasm"/>
    <property type="evidence" value="ECO:0007669"/>
    <property type="project" value="TreeGrafter"/>
</dbReference>
<dbReference type="GO" id="GO:0032993">
    <property type="term" value="C:protein-DNA complex"/>
    <property type="evidence" value="ECO:0007669"/>
    <property type="project" value="TreeGrafter"/>
</dbReference>
<dbReference type="FunFam" id="1.10.340.30:FF:000004">
    <property type="entry name" value="DNA-3-methyladenine glycosylase II"/>
    <property type="match status" value="1"/>
</dbReference>
<evidence type="ECO:0000259" key="6">
    <source>
        <dbReference type="SMART" id="SM00478"/>
    </source>
</evidence>
<name>A0A2S8GSJ6_9BACT</name>
<proteinExistence type="inferred from homology"/>
<evidence type="ECO:0000256" key="5">
    <source>
        <dbReference type="ARBA" id="ARBA00023204"/>
    </source>
</evidence>
<evidence type="ECO:0000313" key="7">
    <source>
        <dbReference type="EMBL" id="PQO47403.1"/>
    </source>
</evidence>
<comment type="catalytic activity">
    <reaction evidence="1">
        <text>Hydrolysis of alkylated DNA, releasing 3-methyladenine, 3-methylguanine, 7-methylguanine and 7-methyladenine.</text>
        <dbReference type="EC" id="3.2.2.21"/>
    </reaction>
</comment>
<dbReference type="GO" id="GO:0032131">
    <property type="term" value="F:alkylated DNA binding"/>
    <property type="evidence" value="ECO:0007669"/>
    <property type="project" value="TreeGrafter"/>
</dbReference>
<evidence type="ECO:0000256" key="2">
    <source>
        <dbReference type="ARBA" id="ARBA00010817"/>
    </source>
</evidence>
<sequence>MKQHIAIGVKHLQRSDAVLSSVIETAGYCLLRRERDRFAMLVRSVIGQQLSAKAARTIRDRLNARVGTLNAVSLLELSDDDFKLAGVSPQKRAYIRDLAERVSTGSLPLNHFGRFGDDEVVRRLVEIKGIGKWTAQMFLIFALGRLDVLPHDDKGVQGAMRQLYGLESHPNPDEMEEIAAPWRPYASIACWYCWRYLDTPKPKT</sequence>
<dbReference type="InterPro" id="IPR003265">
    <property type="entry name" value="HhH-GPD_domain"/>
</dbReference>
<dbReference type="SUPFAM" id="SSF48150">
    <property type="entry name" value="DNA-glycosylase"/>
    <property type="match status" value="1"/>
</dbReference>
<dbReference type="CDD" id="cd00056">
    <property type="entry name" value="ENDO3c"/>
    <property type="match status" value="1"/>
</dbReference>
<gene>
    <name evidence="7" type="ORF">C5Y93_04995</name>
</gene>
<protein>
    <recommendedName>
        <fullName evidence="3">DNA-3-methyladenine glycosylase II</fullName>
        <ecNumber evidence="3">3.2.2.21</ecNumber>
    </recommendedName>
</protein>
<evidence type="ECO:0000256" key="1">
    <source>
        <dbReference type="ARBA" id="ARBA00000086"/>
    </source>
</evidence>
<feature type="domain" description="HhH-GPD" evidence="6">
    <location>
        <begin position="46"/>
        <end position="198"/>
    </location>
</feature>
<keyword evidence="5" id="KW-0234">DNA repair</keyword>
<dbReference type="EC" id="3.2.2.21" evidence="3"/>
<evidence type="ECO:0000256" key="3">
    <source>
        <dbReference type="ARBA" id="ARBA00012000"/>
    </source>
</evidence>
<dbReference type="AlphaFoldDB" id="A0A2S8GSJ6"/>
<dbReference type="RefSeq" id="WP_105334293.1">
    <property type="nucleotide sequence ID" value="NZ_PUHZ01000005.1"/>
</dbReference>
<dbReference type="Gene3D" id="1.10.1670.40">
    <property type="match status" value="1"/>
</dbReference>
<dbReference type="InterPro" id="IPR011257">
    <property type="entry name" value="DNA_glycosylase"/>
</dbReference>
<reference evidence="7 8" key="1">
    <citation type="submission" date="2018-02" db="EMBL/GenBank/DDBJ databases">
        <title>Comparative genomes isolates from brazilian mangrove.</title>
        <authorList>
            <person name="Araujo J.E."/>
            <person name="Taketani R.G."/>
            <person name="Silva M.C.P."/>
            <person name="Loureco M.V."/>
            <person name="Andreote F.D."/>
        </authorList>
    </citation>
    <scope>NUCLEOTIDE SEQUENCE [LARGE SCALE GENOMIC DNA]</scope>
    <source>
        <strain evidence="7 8">Nap-Phe MGV</strain>
    </source>
</reference>
<comment type="caution">
    <text evidence="7">The sequence shown here is derived from an EMBL/GenBank/DDBJ whole genome shotgun (WGS) entry which is preliminary data.</text>
</comment>
<dbReference type="InterPro" id="IPR051912">
    <property type="entry name" value="Alkylbase_DNA_Glycosylase/TA"/>
</dbReference>
<comment type="similarity">
    <text evidence="2">Belongs to the alkylbase DNA glycosidase AlkA family.</text>
</comment>
<dbReference type="GO" id="GO:0006285">
    <property type="term" value="P:base-excision repair, AP site formation"/>
    <property type="evidence" value="ECO:0007669"/>
    <property type="project" value="TreeGrafter"/>
</dbReference>
<dbReference type="SMART" id="SM00478">
    <property type="entry name" value="ENDO3c"/>
    <property type="match status" value="1"/>
</dbReference>
<dbReference type="GO" id="GO:0043916">
    <property type="term" value="F:DNA-7-methylguanine glycosylase activity"/>
    <property type="evidence" value="ECO:0007669"/>
    <property type="project" value="TreeGrafter"/>
</dbReference>
<dbReference type="Pfam" id="PF00730">
    <property type="entry name" value="HhH-GPD"/>
    <property type="match status" value="1"/>
</dbReference>
<dbReference type="PANTHER" id="PTHR43003">
    <property type="entry name" value="DNA-3-METHYLADENINE GLYCOSYLASE"/>
    <property type="match status" value="1"/>
</dbReference>
<evidence type="ECO:0000313" key="8">
    <source>
        <dbReference type="Proteomes" id="UP000237819"/>
    </source>
</evidence>
<dbReference type="OrthoDB" id="9785929at2"/>
<dbReference type="Proteomes" id="UP000237819">
    <property type="component" value="Unassembled WGS sequence"/>
</dbReference>
<organism evidence="7 8">
    <name type="scientific">Blastopirellula marina</name>
    <dbReference type="NCBI Taxonomy" id="124"/>
    <lineage>
        <taxon>Bacteria</taxon>
        <taxon>Pseudomonadati</taxon>
        <taxon>Planctomycetota</taxon>
        <taxon>Planctomycetia</taxon>
        <taxon>Pirellulales</taxon>
        <taxon>Pirellulaceae</taxon>
        <taxon>Blastopirellula</taxon>
    </lineage>
</organism>
<evidence type="ECO:0000256" key="4">
    <source>
        <dbReference type="ARBA" id="ARBA00022763"/>
    </source>
</evidence>
<dbReference type="PANTHER" id="PTHR43003:SF5">
    <property type="entry name" value="DNA-3-METHYLADENINE GLYCOSYLASE"/>
    <property type="match status" value="1"/>
</dbReference>
<dbReference type="GO" id="GO:0006307">
    <property type="term" value="P:DNA alkylation repair"/>
    <property type="evidence" value="ECO:0007669"/>
    <property type="project" value="TreeGrafter"/>
</dbReference>